<keyword evidence="1" id="KW-0732">Signal</keyword>
<accession>A0A8T0XBP8</accession>
<keyword evidence="3" id="KW-1185">Reference proteome</keyword>
<sequence length="106" mass="11336">MTSAPAPLSGSPTRIKCCVGLFLLLEGIVVLGLGNSEQSCRGWQTPSWLPRALSSLCVGPPRYSPRRVHRLGSSSPYLERALLYTCLGYTSTDTPTEAPGSAGQFH</sequence>
<gene>
    <name evidence="2" type="ORF">PVAP13_1KG086254</name>
</gene>
<dbReference type="EMBL" id="CM029037">
    <property type="protein sequence ID" value="KAG2656527.1"/>
    <property type="molecule type" value="Genomic_DNA"/>
</dbReference>
<evidence type="ECO:0000313" key="2">
    <source>
        <dbReference type="EMBL" id="KAG2656527.1"/>
    </source>
</evidence>
<feature type="chain" id="PRO_5035945292" evidence="1">
    <location>
        <begin position="33"/>
        <end position="106"/>
    </location>
</feature>
<name>A0A8T0XBP8_PANVG</name>
<organism evidence="2 3">
    <name type="scientific">Panicum virgatum</name>
    <name type="common">Blackwell switchgrass</name>
    <dbReference type="NCBI Taxonomy" id="38727"/>
    <lineage>
        <taxon>Eukaryota</taxon>
        <taxon>Viridiplantae</taxon>
        <taxon>Streptophyta</taxon>
        <taxon>Embryophyta</taxon>
        <taxon>Tracheophyta</taxon>
        <taxon>Spermatophyta</taxon>
        <taxon>Magnoliopsida</taxon>
        <taxon>Liliopsida</taxon>
        <taxon>Poales</taxon>
        <taxon>Poaceae</taxon>
        <taxon>PACMAD clade</taxon>
        <taxon>Panicoideae</taxon>
        <taxon>Panicodae</taxon>
        <taxon>Paniceae</taxon>
        <taxon>Panicinae</taxon>
        <taxon>Panicum</taxon>
        <taxon>Panicum sect. Hiantes</taxon>
    </lineage>
</organism>
<dbReference type="Proteomes" id="UP000823388">
    <property type="component" value="Chromosome 1K"/>
</dbReference>
<reference evidence="2" key="1">
    <citation type="submission" date="2020-05" db="EMBL/GenBank/DDBJ databases">
        <title>WGS assembly of Panicum virgatum.</title>
        <authorList>
            <person name="Lovell J.T."/>
            <person name="Jenkins J."/>
            <person name="Shu S."/>
            <person name="Juenger T.E."/>
            <person name="Schmutz J."/>
        </authorList>
    </citation>
    <scope>NUCLEOTIDE SEQUENCE</scope>
    <source>
        <strain evidence="2">AP13</strain>
    </source>
</reference>
<evidence type="ECO:0000256" key="1">
    <source>
        <dbReference type="SAM" id="SignalP"/>
    </source>
</evidence>
<dbReference type="AlphaFoldDB" id="A0A8T0XBP8"/>
<feature type="signal peptide" evidence="1">
    <location>
        <begin position="1"/>
        <end position="32"/>
    </location>
</feature>
<protein>
    <submittedName>
        <fullName evidence="2">Uncharacterized protein</fullName>
    </submittedName>
</protein>
<comment type="caution">
    <text evidence="2">The sequence shown here is derived from an EMBL/GenBank/DDBJ whole genome shotgun (WGS) entry which is preliminary data.</text>
</comment>
<evidence type="ECO:0000313" key="3">
    <source>
        <dbReference type="Proteomes" id="UP000823388"/>
    </source>
</evidence>
<proteinExistence type="predicted"/>